<dbReference type="RefSeq" id="XP_015895746.3">
    <property type="nucleotide sequence ID" value="XM_016040260.4"/>
</dbReference>
<dbReference type="GO" id="GO:0005634">
    <property type="term" value="C:nucleus"/>
    <property type="evidence" value="ECO:0007669"/>
    <property type="project" value="UniProtKB-SubCell"/>
</dbReference>
<dbReference type="GO" id="GO:0003700">
    <property type="term" value="F:DNA-binding transcription factor activity"/>
    <property type="evidence" value="ECO:0007669"/>
    <property type="project" value="InterPro"/>
</dbReference>
<keyword evidence="3" id="KW-0805">Transcription regulation</keyword>
<evidence type="ECO:0000256" key="3">
    <source>
        <dbReference type="ARBA" id="ARBA00023015"/>
    </source>
</evidence>
<organism evidence="10 11">
    <name type="scientific">Ziziphus jujuba</name>
    <name type="common">Chinese jujube</name>
    <name type="synonym">Ziziphus sativa</name>
    <dbReference type="NCBI Taxonomy" id="326968"/>
    <lineage>
        <taxon>Eukaryota</taxon>
        <taxon>Viridiplantae</taxon>
        <taxon>Streptophyta</taxon>
        <taxon>Embryophyta</taxon>
        <taxon>Tracheophyta</taxon>
        <taxon>Spermatophyta</taxon>
        <taxon>Magnoliopsida</taxon>
        <taxon>eudicotyledons</taxon>
        <taxon>Gunneridae</taxon>
        <taxon>Pentapetalae</taxon>
        <taxon>rosids</taxon>
        <taxon>fabids</taxon>
        <taxon>Rosales</taxon>
        <taxon>Rhamnaceae</taxon>
        <taxon>Paliureae</taxon>
        <taxon>Ziziphus</taxon>
    </lineage>
</organism>
<feature type="domain" description="R" evidence="9">
    <location>
        <begin position="246"/>
        <end position="263"/>
    </location>
</feature>
<sequence length="511" mass="57864">MFPNSSNVYNPFPNIINSNHHSNITPESNFSMTCTSDHGNAINFHTLIDHHQHEYDDYDDGLLLSHLLSQQQLLLSPQPDHQIEEDHSFNISKDQLEADANTKGFSMMMKKKTSKSEGQSRRKRTGKKDRHSKICTAQGPRDRRMRLSLQIARKFFDLQDMLGFDKASKTIEWLFLKSKSAIKELKENVVPPTPQGKQNCQSSSTTSEISEVLSARTIEIIDAADDREENGKEKKKRKKLCYKVGKESREKARERARERTREKMKIRSENGGIERSKEMNHRHYDNSLKMVCEAHHDQDQPVNIDELAAVGDDDKVHVMNYPNCCVQGDLMRGSSRSRSSSSVICDYLQEIGVTSSGGANSEEDFLGNFPGNWDTSNAKTQSFSCTITNAKRFTAAAAAAGGNQLCCPIYSTNFSDIQEEKPSNNYSIVFPNPCSIFVNQSDHHIQTQEQNPNFDNTSPIFLTGLIAQDQQQNHPSSNLLTNSNILWQSQILENQYFSCNPIISNKNHISY</sequence>
<keyword evidence="10" id="KW-1185">Reference proteome</keyword>
<evidence type="ECO:0000256" key="1">
    <source>
        <dbReference type="ARBA" id="ARBA00004123"/>
    </source>
</evidence>
<dbReference type="GeneID" id="107429548"/>
<comment type="subcellular location">
    <subcellularLocation>
        <location evidence="1">Nucleus</location>
    </subcellularLocation>
</comment>
<feature type="region of interest" description="Disordered" evidence="7">
    <location>
        <begin position="247"/>
        <end position="267"/>
    </location>
</feature>
<dbReference type="KEGG" id="zju:107429548"/>
<dbReference type="PROSITE" id="PS51369">
    <property type="entry name" value="TCP"/>
    <property type="match status" value="1"/>
</dbReference>
<evidence type="ECO:0000256" key="2">
    <source>
        <dbReference type="ARBA" id="ARBA00022473"/>
    </source>
</evidence>
<dbReference type="SMR" id="A0A6P4BA58"/>
<evidence type="ECO:0000256" key="6">
    <source>
        <dbReference type="ARBA" id="ARBA00023242"/>
    </source>
</evidence>
<feature type="domain" description="TCP" evidence="8">
    <location>
        <begin position="127"/>
        <end position="185"/>
    </location>
</feature>
<reference evidence="11" key="1">
    <citation type="submission" date="2025-08" db="UniProtKB">
        <authorList>
            <consortium name="RefSeq"/>
        </authorList>
    </citation>
    <scope>IDENTIFICATION</scope>
    <source>
        <tissue evidence="11">Seedling</tissue>
    </source>
</reference>
<evidence type="ECO:0000256" key="7">
    <source>
        <dbReference type="SAM" id="MobiDB-lite"/>
    </source>
</evidence>
<dbReference type="InterPro" id="IPR017887">
    <property type="entry name" value="TF_TCP_subgr"/>
</dbReference>
<dbReference type="PROSITE" id="PS51370">
    <property type="entry name" value="R"/>
    <property type="match status" value="1"/>
</dbReference>
<evidence type="ECO:0000259" key="8">
    <source>
        <dbReference type="PROSITE" id="PS51369"/>
    </source>
</evidence>
<name>A0A6P4BA58_ZIZJJ</name>
<dbReference type="PANTHER" id="PTHR31072">
    <property type="entry name" value="TRANSCRIPTION FACTOR TCP4-RELATED"/>
    <property type="match status" value="1"/>
</dbReference>
<evidence type="ECO:0000259" key="9">
    <source>
        <dbReference type="PROSITE" id="PS51370"/>
    </source>
</evidence>
<dbReference type="Proteomes" id="UP001652623">
    <property type="component" value="Chromosome 12"/>
</dbReference>
<keyword evidence="2" id="KW-0217">Developmental protein</keyword>
<evidence type="ECO:0000256" key="5">
    <source>
        <dbReference type="ARBA" id="ARBA00023163"/>
    </source>
</evidence>
<dbReference type="AlphaFoldDB" id="A0A6P4BA58"/>
<dbReference type="InterPro" id="IPR005333">
    <property type="entry name" value="Transcription_factor_TCP"/>
</dbReference>
<evidence type="ECO:0000313" key="10">
    <source>
        <dbReference type="Proteomes" id="UP001652623"/>
    </source>
</evidence>
<accession>A0A6P4BA58</accession>
<feature type="region of interest" description="Disordered" evidence="7">
    <location>
        <begin position="104"/>
        <end position="136"/>
    </location>
</feature>
<evidence type="ECO:0000256" key="4">
    <source>
        <dbReference type="ARBA" id="ARBA00023125"/>
    </source>
</evidence>
<dbReference type="GO" id="GO:0043565">
    <property type="term" value="F:sequence-specific DNA binding"/>
    <property type="evidence" value="ECO:0007669"/>
    <property type="project" value="TreeGrafter"/>
</dbReference>
<dbReference type="InParanoid" id="A0A6P4BA58"/>
<keyword evidence="6" id="KW-0539">Nucleus</keyword>
<proteinExistence type="predicted"/>
<dbReference type="Pfam" id="PF03634">
    <property type="entry name" value="TCP"/>
    <property type="match status" value="1"/>
</dbReference>
<keyword evidence="5" id="KW-0804">Transcription</keyword>
<dbReference type="PANTHER" id="PTHR31072:SF87">
    <property type="entry name" value="TRANSCRIPTION FACTOR TCP12"/>
    <property type="match status" value="1"/>
</dbReference>
<evidence type="ECO:0000313" key="11">
    <source>
        <dbReference type="RefSeq" id="XP_015895746.3"/>
    </source>
</evidence>
<dbReference type="GO" id="GO:2000032">
    <property type="term" value="P:regulation of secondary shoot formation"/>
    <property type="evidence" value="ECO:0007669"/>
    <property type="project" value="TreeGrafter"/>
</dbReference>
<gene>
    <name evidence="11" type="primary">LOC107429548</name>
</gene>
<feature type="compositionally biased region" description="Basic residues" evidence="7">
    <location>
        <begin position="121"/>
        <end position="133"/>
    </location>
</feature>
<dbReference type="InterPro" id="IPR017888">
    <property type="entry name" value="CYC/TB1_R_domain"/>
</dbReference>
<protein>
    <submittedName>
        <fullName evidence="11">Uncharacterized protein LOC107429548</fullName>
    </submittedName>
</protein>
<keyword evidence="4" id="KW-0238">DNA-binding</keyword>